<feature type="domain" description="Mur ligase central" evidence="13">
    <location>
        <begin position="44"/>
        <end position="262"/>
    </location>
</feature>
<evidence type="ECO:0000313" key="15">
    <source>
        <dbReference type="Proteomes" id="UP001199319"/>
    </source>
</evidence>
<evidence type="ECO:0000256" key="4">
    <source>
        <dbReference type="ARBA" id="ARBA00022598"/>
    </source>
</evidence>
<evidence type="ECO:0000256" key="11">
    <source>
        <dbReference type="PIRNR" id="PIRNR001563"/>
    </source>
</evidence>
<dbReference type="GO" id="GO:0004326">
    <property type="term" value="F:tetrahydrofolylpolyglutamate synthase activity"/>
    <property type="evidence" value="ECO:0007669"/>
    <property type="project" value="UniProtKB-EC"/>
</dbReference>
<dbReference type="InterPro" id="IPR018109">
    <property type="entry name" value="Folylpolyglutamate_synth_CS"/>
</dbReference>
<evidence type="ECO:0000256" key="8">
    <source>
        <dbReference type="ARBA" id="ARBA00022842"/>
    </source>
</evidence>
<dbReference type="EC" id="6.3.2.17" evidence="3"/>
<dbReference type="SUPFAM" id="SSF53244">
    <property type="entry name" value="MurD-like peptide ligases, peptide-binding domain"/>
    <property type="match status" value="1"/>
</dbReference>
<evidence type="ECO:0000256" key="3">
    <source>
        <dbReference type="ARBA" id="ARBA00013025"/>
    </source>
</evidence>
<gene>
    <name evidence="14" type="ORF">LKD37_05640</name>
</gene>
<dbReference type="PANTHER" id="PTHR11136:SF0">
    <property type="entry name" value="DIHYDROFOLATE SYNTHETASE-RELATED"/>
    <property type="match status" value="1"/>
</dbReference>
<evidence type="ECO:0000256" key="9">
    <source>
        <dbReference type="ARBA" id="ARBA00030592"/>
    </source>
</evidence>
<dbReference type="InterPro" id="IPR001645">
    <property type="entry name" value="Folylpolyglutamate_synth"/>
</dbReference>
<evidence type="ECO:0000256" key="1">
    <source>
        <dbReference type="ARBA" id="ARBA00001946"/>
    </source>
</evidence>
<dbReference type="NCBIfam" id="TIGR01499">
    <property type="entry name" value="folC"/>
    <property type="match status" value="1"/>
</dbReference>
<evidence type="ECO:0000256" key="7">
    <source>
        <dbReference type="ARBA" id="ARBA00022840"/>
    </source>
</evidence>
<evidence type="ECO:0000313" key="14">
    <source>
        <dbReference type="EMBL" id="MCC2129001.1"/>
    </source>
</evidence>
<dbReference type="PROSITE" id="PS01011">
    <property type="entry name" value="FOLYLPOLYGLU_SYNT_1"/>
    <property type="match status" value="1"/>
</dbReference>
<dbReference type="AlphaFoldDB" id="A0AAE3AAH3"/>
<keyword evidence="8" id="KW-0460">Magnesium</keyword>
<dbReference type="FunFam" id="3.40.1190.10:FF:000011">
    <property type="entry name" value="Folylpolyglutamate synthase/dihydrofolate synthase"/>
    <property type="match status" value="1"/>
</dbReference>
<evidence type="ECO:0000259" key="12">
    <source>
        <dbReference type="Pfam" id="PF02875"/>
    </source>
</evidence>
<reference evidence="14" key="1">
    <citation type="submission" date="2021-10" db="EMBL/GenBank/DDBJ databases">
        <title>Anaerobic single-cell dispensing facilitates the cultivation of human gut bacteria.</title>
        <authorList>
            <person name="Afrizal A."/>
        </authorList>
    </citation>
    <scope>NUCLEOTIDE SEQUENCE</scope>
    <source>
        <strain evidence="14">CLA-AA-H272</strain>
    </source>
</reference>
<evidence type="ECO:0000256" key="5">
    <source>
        <dbReference type="ARBA" id="ARBA00022723"/>
    </source>
</evidence>
<organism evidence="14 15">
    <name type="scientific">Brotocaccenecus cirricatena</name>
    <dbReference type="NCBI Taxonomy" id="3064195"/>
    <lineage>
        <taxon>Bacteria</taxon>
        <taxon>Bacillati</taxon>
        <taxon>Bacillota</taxon>
        <taxon>Clostridia</taxon>
        <taxon>Eubacteriales</taxon>
        <taxon>Oscillospiraceae</taxon>
        <taxon>Brotocaccenecus</taxon>
    </lineage>
</organism>
<dbReference type="PANTHER" id="PTHR11136">
    <property type="entry name" value="FOLYLPOLYGLUTAMATE SYNTHASE-RELATED"/>
    <property type="match status" value="1"/>
</dbReference>
<dbReference type="EMBL" id="JAJEPW010000011">
    <property type="protein sequence ID" value="MCC2129001.1"/>
    <property type="molecule type" value="Genomic_DNA"/>
</dbReference>
<dbReference type="Gene3D" id="3.40.1190.10">
    <property type="entry name" value="Mur-like, catalytic domain"/>
    <property type="match status" value="1"/>
</dbReference>
<keyword evidence="4 11" id="KW-0436">Ligase</keyword>
<evidence type="ECO:0000256" key="10">
    <source>
        <dbReference type="ARBA" id="ARBA00047493"/>
    </source>
</evidence>
<dbReference type="Pfam" id="PF02875">
    <property type="entry name" value="Mur_ligase_C"/>
    <property type="match status" value="1"/>
</dbReference>
<dbReference type="GO" id="GO:0046872">
    <property type="term" value="F:metal ion binding"/>
    <property type="evidence" value="ECO:0007669"/>
    <property type="project" value="UniProtKB-KW"/>
</dbReference>
<keyword evidence="15" id="KW-1185">Reference proteome</keyword>
<dbReference type="GO" id="GO:0008841">
    <property type="term" value="F:dihydrofolate synthase activity"/>
    <property type="evidence" value="ECO:0007669"/>
    <property type="project" value="TreeGrafter"/>
</dbReference>
<keyword evidence="6 11" id="KW-0547">Nucleotide-binding</keyword>
<dbReference type="InterPro" id="IPR013221">
    <property type="entry name" value="Mur_ligase_cen"/>
</dbReference>
<comment type="cofactor">
    <cofactor evidence="1">
        <name>Mg(2+)</name>
        <dbReference type="ChEBI" id="CHEBI:18420"/>
    </cofactor>
</comment>
<protein>
    <recommendedName>
        <fullName evidence="3">tetrahydrofolate synthase</fullName>
        <ecNumber evidence="3">6.3.2.17</ecNumber>
    </recommendedName>
    <alternativeName>
        <fullName evidence="9">Tetrahydrofolylpolyglutamate synthase</fullName>
    </alternativeName>
</protein>
<dbReference type="RefSeq" id="WP_302928303.1">
    <property type="nucleotide sequence ID" value="NZ_JAJEPW010000011.1"/>
</dbReference>
<dbReference type="SUPFAM" id="SSF53623">
    <property type="entry name" value="MurD-like peptide ligases, catalytic domain"/>
    <property type="match status" value="1"/>
</dbReference>
<comment type="catalytic activity">
    <reaction evidence="10">
        <text>(6S)-5,6,7,8-tetrahydrofolyl-(gamma-L-Glu)(n) + L-glutamate + ATP = (6S)-5,6,7,8-tetrahydrofolyl-(gamma-L-Glu)(n+1) + ADP + phosphate + H(+)</text>
        <dbReference type="Rhea" id="RHEA:10580"/>
        <dbReference type="Rhea" id="RHEA-COMP:14738"/>
        <dbReference type="Rhea" id="RHEA-COMP:14740"/>
        <dbReference type="ChEBI" id="CHEBI:15378"/>
        <dbReference type="ChEBI" id="CHEBI:29985"/>
        <dbReference type="ChEBI" id="CHEBI:30616"/>
        <dbReference type="ChEBI" id="CHEBI:43474"/>
        <dbReference type="ChEBI" id="CHEBI:141005"/>
        <dbReference type="ChEBI" id="CHEBI:456216"/>
        <dbReference type="EC" id="6.3.2.17"/>
    </reaction>
</comment>
<dbReference type="InterPro" id="IPR036615">
    <property type="entry name" value="Mur_ligase_C_dom_sf"/>
</dbReference>
<keyword evidence="5" id="KW-0479">Metal-binding</keyword>
<comment type="caution">
    <text evidence="14">The sequence shown here is derived from an EMBL/GenBank/DDBJ whole genome shotgun (WGS) entry which is preliminary data.</text>
</comment>
<dbReference type="GO" id="GO:0005524">
    <property type="term" value="F:ATP binding"/>
    <property type="evidence" value="ECO:0007669"/>
    <property type="project" value="UniProtKB-KW"/>
</dbReference>
<evidence type="ECO:0000256" key="6">
    <source>
        <dbReference type="ARBA" id="ARBA00022741"/>
    </source>
</evidence>
<accession>A0AAE3AAH3</accession>
<evidence type="ECO:0000256" key="2">
    <source>
        <dbReference type="ARBA" id="ARBA00008276"/>
    </source>
</evidence>
<sequence>MNIDETLSYIHAVCWRSSIPGLERIRALLALMGDPQKGLEFIHVTGTNGKGSTCAMMASILQAAGYRTGLYTSPFLIRFNERMQVDGRQITDDELCEITAQVRPLADSLDPHPTEFEMVTAIAFAYFARHNCDIVVCEVGMGGEFDATNVIPAPEAAVFCNIGLDHTQYLGDTIEKIAATKAGIIKPGCDAVLYRQTASAEEIIRQRCERLGVPLHLADFDGIRLESAGLEGQVFDWEELTGLRLPLLGRHQLCNAAVALTAIRVLQARGWAITDSHIRRGLASTDWPGRFQIIGHDPLFIIDGGHNPQCIQALEQNIRDYLPGRPLTVLTGVMQDKDYHCMYRGVAPYANSFITVTPDNPRSLPAGELAAYIRELGCSATACGTIREGVALALEQAGPDGTVLCYGSLYLIGDVELQLRELRK</sequence>
<dbReference type="InterPro" id="IPR004101">
    <property type="entry name" value="Mur_ligase_C"/>
</dbReference>
<evidence type="ECO:0000259" key="13">
    <source>
        <dbReference type="Pfam" id="PF08245"/>
    </source>
</evidence>
<proteinExistence type="inferred from homology"/>
<dbReference type="InterPro" id="IPR036565">
    <property type="entry name" value="Mur-like_cat_sf"/>
</dbReference>
<dbReference type="GO" id="GO:0005737">
    <property type="term" value="C:cytoplasm"/>
    <property type="evidence" value="ECO:0007669"/>
    <property type="project" value="TreeGrafter"/>
</dbReference>
<dbReference type="Pfam" id="PF08245">
    <property type="entry name" value="Mur_ligase_M"/>
    <property type="match status" value="1"/>
</dbReference>
<keyword evidence="7 11" id="KW-0067">ATP-binding</keyword>
<feature type="domain" description="Mur ligase C-terminal" evidence="12">
    <location>
        <begin position="289"/>
        <end position="408"/>
    </location>
</feature>
<name>A0AAE3AAH3_9FIRM</name>
<dbReference type="Proteomes" id="UP001199319">
    <property type="component" value="Unassembled WGS sequence"/>
</dbReference>
<comment type="similarity">
    <text evidence="2 11">Belongs to the folylpolyglutamate synthase family.</text>
</comment>
<dbReference type="Gene3D" id="3.90.190.20">
    <property type="entry name" value="Mur ligase, C-terminal domain"/>
    <property type="match status" value="1"/>
</dbReference>
<dbReference type="PIRSF" id="PIRSF001563">
    <property type="entry name" value="Folylpolyglu_synth"/>
    <property type="match status" value="1"/>
</dbReference>